<proteinExistence type="predicted"/>
<evidence type="ECO:0000313" key="4">
    <source>
        <dbReference type="Proteomes" id="UP001063166"/>
    </source>
</evidence>
<feature type="region of interest" description="Disordered" evidence="1">
    <location>
        <begin position="91"/>
        <end position="114"/>
    </location>
</feature>
<keyword evidence="2" id="KW-0732">Signal</keyword>
<reference evidence="3" key="1">
    <citation type="submission" date="2022-07" db="EMBL/GenBank/DDBJ databases">
        <title>The genome of Lyophyllum shimeji provides insight into the initial evolution of ectomycorrhizal fungal genome.</title>
        <authorList>
            <person name="Kobayashi Y."/>
            <person name="Shibata T."/>
            <person name="Hirakawa H."/>
            <person name="Shigenobu S."/>
            <person name="Nishiyama T."/>
            <person name="Yamada A."/>
            <person name="Hasebe M."/>
            <person name="Kawaguchi M."/>
        </authorList>
    </citation>
    <scope>NUCLEOTIDE SEQUENCE</scope>
    <source>
        <strain evidence="3">AT787</strain>
    </source>
</reference>
<gene>
    <name evidence="3" type="ORF">LshimejAT787_1601250</name>
</gene>
<feature type="compositionally biased region" description="Low complexity" evidence="1">
    <location>
        <begin position="104"/>
        <end position="114"/>
    </location>
</feature>
<comment type="caution">
    <text evidence="3">The sequence shown here is derived from an EMBL/GenBank/DDBJ whole genome shotgun (WGS) entry which is preliminary data.</text>
</comment>
<protein>
    <submittedName>
        <fullName evidence="3">Uncharacterized protein</fullName>
    </submittedName>
</protein>
<keyword evidence="4" id="KW-1185">Reference proteome</keyword>
<evidence type="ECO:0000313" key="3">
    <source>
        <dbReference type="EMBL" id="GLB44195.1"/>
    </source>
</evidence>
<feature type="chain" id="PRO_5040478732" evidence="2">
    <location>
        <begin position="22"/>
        <end position="114"/>
    </location>
</feature>
<dbReference type="AlphaFoldDB" id="A0A9P3PY68"/>
<name>A0A9P3PY68_LYOSH</name>
<sequence length="114" mass="13099">MKLTIFAAAIGYAALIAPVMGMPVVEAGGLIARDAATPAAPGTPADAEDMSRRCRPWDWWCRRPPRCRPWDWWCHRRCHPWDWRCHERWVQGEQSTEGEEAEQQQEAAQPDVEE</sequence>
<feature type="signal peptide" evidence="2">
    <location>
        <begin position="1"/>
        <end position="21"/>
    </location>
</feature>
<dbReference type="Proteomes" id="UP001063166">
    <property type="component" value="Unassembled WGS sequence"/>
</dbReference>
<accession>A0A9P3PY68</accession>
<evidence type="ECO:0000256" key="1">
    <source>
        <dbReference type="SAM" id="MobiDB-lite"/>
    </source>
</evidence>
<evidence type="ECO:0000256" key="2">
    <source>
        <dbReference type="SAM" id="SignalP"/>
    </source>
</evidence>
<dbReference type="EMBL" id="BRPK01000016">
    <property type="protein sequence ID" value="GLB44195.1"/>
    <property type="molecule type" value="Genomic_DNA"/>
</dbReference>
<organism evidence="3 4">
    <name type="scientific">Lyophyllum shimeji</name>
    <name type="common">Hon-shimeji</name>
    <name type="synonym">Tricholoma shimeji</name>
    <dbReference type="NCBI Taxonomy" id="47721"/>
    <lineage>
        <taxon>Eukaryota</taxon>
        <taxon>Fungi</taxon>
        <taxon>Dikarya</taxon>
        <taxon>Basidiomycota</taxon>
        <taxon>Agaricomycotina</taxon>
        <taxon>Agaricomycetes</taxon>
        <taxon>Agaricomycetidae</taxon>
        <taxon>Agaricales</taxon>
        <taxon>Tricholomatineae</taxon>
        <taxon>Lyophyllaceae</taxon>
        <taxon>Lyophyllum</taxon>
    </lineage>
</organism>